<comment type="function">
    <text evidence="6">Has immunoglobulin-binding and hemagglutination properties, and can bind to mannose. Essential for virulence. May be involved in LPS biosynthesis or polysaccharide transport.</text>
</comment>
<evidence type="ECO:0000313" key="8">
    <source>
        <dbReference type="EMBL" id="MCD7109462.1"/>
    </source>
</evidence>
<gene>
    <name evidence="8" type="ORF">LRX75_10435</name>
</gene>
<dbReference type="GO" id="GO:0016020">
    <property type="term" value="C:membrane"/>
    <property type="evidence" value="ECO:0007669"/>
    <property type="project" value="UniProtKB-SubCell"/>
</dbReference>
<comment type="similarity">
    <text evidence="2">Belongs to the BA14k family.</text>
</comment>
<dbReference type="Pfam" id="PF07886">
    <property type="entry name" value="BA14K"/>
    <property type="match status" value="2"/>
</dbReference>
<feature type="compositionally biased region" description="Polar residues" evidence="7">
    <location>
        <begin position="74"/>
        <end position="85"/>
    </location>
</feature>
<dbReference type="Proteomes" id="UP001139089">
    <property type="component" value="Unassembled WGS sequence"/>
</dbReference>
<comment type="caution">
    <text evidence="8">The sequence shown here is derived from an EMBL/GenBank/DDBJ whole genome shotgun (WGS) entry which is preliminary data.</text>
</comment>
<reference evidence="8" key="1">
    <citation type="submission" date="2021-12" db="EMBL/GenBank/DDBJ databases">
        <authorList>
            <person name="Li Y."/>
        </authorList>
    </citation>
    <scope>NUCLEOTIDE SEQUENCE</scope>
    <source>
        <strain evidence="8">DKSPLA3</strain>
    </source>
</reference>
<proteinExistence type="inferred from homology"/>
<protein>
    <recommendedName>
        <fullName evidence="3">Lectin-like protein BA14k</fullName>
    </recommendedName>
</protein>
<accession>A0A9X1NQT2</accession>
<keyword evidence="5" id="KW-0430">Lectin</keyword>
<keyword evidence="4" id="KW-1003">Cell membrane</keyword>
<evidence type="ECO:0000256" key="3">
    <source>
        <dbReference type="ARBA" id="ARBA00020552"/>
    </source>
</evidence>
<evidence type="ECO:0000256" key="1">
    <source>
        <dbReference type="ARBA" id="ARBA00004167"/>
    </source>
</evidence>
<keyword evidence="4" id="KW-0472">Membrane</keyword>
<evidence type="ECO:0000313" key="9">
    <source>
        <dbReference type="Proteomes" id="UP001139089"/>
    </source>
</evidence>
<dbReference type="GO" id="GO:0030246">
    <property type="term" value="F:carbohydrate binding"/>
    <property type="evidence" value="ECO:0007669"/>
    <property type="project" value="UniProtKB-KW"/>
</dbReference>
<feature type="region of interest" description="Disordered" evidence="7">
    <location>
        <begin position="57"/>
        <end position="85"/>
    </location>
</feature>
<dbReference type="EMBL" id="JAJOZR010000006">
    <property type="protein sequence ID" value="MCD7109462.1"/>
    <property type="molecule type" value="Genomic_DNA"/>
</dbReference>
<comment type="subcellular location">
    <subcellularLocation>
        <location evidence="1">Membrane</location>
        <topology evidence="1">Single-pass membrane protein</topology>
    </subcellularLocation>
</comment>
<dbReference type="InterPro" id="IPR012413">
    <property type="entry name" value="BA14K"/>
</dbReference>
<sequence>MRATTVLPACLFGASILVCSGFLSAFALVSKPAPQHLSNLQSPDLWPADVRRVRAAGQGGTPAMTGTTAAARSDATSPTPTRISLTTEAEPIPATEAEDSAGIADRTAHESWCRSRYRSYRSSDNTYTSYGGSRKDCISPMADLIAEASLDGGEPQGLAEAVSDDDGRVARCRARYASYRASDNTYQPFSGPRRLCTLEGF</sequence>
<organism evidence="8 9">
    <name type="scientific">Rhizobium quercicola</name>
    <dbReference type="NCBI Taxonomy" id="2901226"/>
    <lineage>
        <taxon>Bacteria</taxon>
        <taxon>Pseudomonadati</taxon>
        <taxon>Pseudomonadota</taxon>
        <taxon>Alphaproteobacteria</taxon>
        <taxon>Hyphomicrobiales</taxon>
        <taxon>Rhizobiaceae</taxon>
        <taxon>Rhizobium/Agrobacterium group</taxon>
        <taxon>Rhizobium</taxon>
    </lineage>
</organism>
<evidence type="ECO:0000256" key="6">
    <source>
        <dbReference type="ARBA" id="ARBA00025321"/>
    </source>
</evidence>
<evidence type="ECO:0000256" key="2">
    <source>
        <dbReference type="ARBA" id="ARBA00010270"/>
    </source>
</evidence>
<name>A0A9X1NQT2_9HYPH</name>
<keyword evidence="9" id="KW-1185">Reference proteome</keyword>
<evidence type="ECO:0000256" key="5">
    <source>
        <dbReference type="ARBA" id="ARBA00022734"/>
    </source>
</evidence>
<dbReference type="RefSeq" id="WP_231814113.1">
    <property type="nucleotide sequence ID" value="NZ_JAJOZR010000006.1"/>
</dbReference>
<feature type="compositionally biased region" description="Low complexity" evidence="7">
    <location>
        <begin position="61"/>
        <end position="71"/>
    </location>
</feature>
<dbReference type="AlphaFoldDB" id="A0A9X1NQT2"/>
<evidence type="ECO:0000256" key="7">
    <source>
        <dbReference type="SAM" id="MobiDB-lite"/>
    </source>
</evidence>
<evidence type="ECO:0000256" key="4">
    <source>
        <dbReference type="ARBA" id="ARBA00022475"/>
    </source>
</evidence>